<dbReference type="AlphaFoldDB" id="A0A1I0EPI1"/>
<keyword evidence="4" id="KW-1185">Reference proteome</keyword>
<evidence type="ECO:0000259" key="2">
    <source>
        <dbReference type="Pfam" id="PF01757"/>
    </source>
</evidence>
<dbReference type="eggNOG" id="COG3594">
    <property type="taxonomic scope" value="Bacteria"/>
</dbReference>
<feature type="transmembrane region" description="Helical" evidence="1">
    <location>
        <begin position="29"/>
        <end position="46"/>
    </location>
</feature>
<proteinExistence type="predicted"/>
<feature type="transmembrane region" description="Helical" evidence="1">
    <location>
        <begin position="345"/>
        <end position="369"/>
    </location>
</feature>
<keyword evidence="1" id="KW-1133">Transmembrane helix</keyword>
<feature type="transmembrane region" description="Helical" evidence="1">
    <location>
        <begin position="120"/>
        <end position="140"/>
    </location>
</feature>
<feature type="transmembrane region" description="Helical" evidence="1">
    <location>
        <begin position="269"/>
        <end position="290"/>
    </location>
</feature>
<feature type="transmembrane region" description="Helical" evidence="1">
    <location>
        <begin position="211"/>
        <end position="227"/>
    </location>
</feature>
<gene>
    <name evidence="3" type="ORF">SAMN04487771_102010</name>
</gene>
<dbReference type="InterPro" id="IPR002656">
    <property type="entry name" value="Acyl_transf_3_dom"/>
</dbReference>
<dbReference type="STRING" id="1526.SAMN02910262_02138"/>
<dbReference type="OrthoDB" id="6623990at2"/>
<feature type="transmembrane region" description="Helical" evidence="1">
    <location>
        <begin position="184"/>
        <end position="205"/>
    </location>
</feature>
<accession>A0A1I0EPI1</accession>
<evidence type="ECO:0000256" key="1">
    <source>
        <dbReference type="SAM" id="Phobius"/>
    </source>
</evidence>
<dbReference type="EMBL" id="FOIL01000020">
    <property type="protein sequence ID" value="SET47408.1"/>
    <property type="molecule type" value="Genomic_DNA"/>
</dbReference>
<sequence>MNRSPYWDIVKGIGILAIVIGHTGLAHRFLYLFHVALFFFITGFLYNEKKYAGNPWGYFAARVRGVWPRYMVYTAFFALIHNFCVTHGIYRDQPIYSLPQILGSIFTSVTFQCPEPLHGALWFVPVWITSAALFGGCVWAGNALSAKFNRAPSANDCAPARDRAETCSDFAAEKPAKLRCCASLSAGIFAMFFGLLGLLLAAGAVTLPLNMHAAALAVPLYWMAWMVQKYRPDYRKFMFLPGWIVSGVFLEIMQRIGCRVNIAVLNIPGVLYYLFSLVGAYHVLSLADFLEKHRLLRPLSNMMAAFGKYSFDIMALHFAVFKMIDLLYCRLILHASPDGLSSLPVGFHFLTPVYIVAGVLIPTLSGTVLDQIKKKYH</sequence>
<organism evidence="3 4">
    <name type="scientific">[Clostridium] aminophilum</name>
    <dbReference type="NCBI Taxonomy" id="1526"/>
    <lineage>
        <taxon>Bacteria</taxon>
        <taxon>Bacillati</taxon>
        <taxon>Bacillota</taxon>
        <taxon>Clostridia</taxon>
        <taxon>Lachnospirales</taxon>
        <taxon>Lachnospiraceae</taxon>
    </lineage>
</organism>
<feature type="domain" description="Acyltransferase 3" evidence="2">
    <location>
        <begin position="6"/>
        <end position="363"/>
    </location>
</feature>
<name>A0A1I0EPI1_9FIRM</name>
<dbReference type="Pfam" id="PF01757">
    <property type="entry name" value="Acyl_transf_3"/>
    <property type="match status" value="1"/>
</dbReference>
<feature type="transmembrane region" description="Helical" evidence="1">
    <location>
        <begin position="70"/>
        <end position="90"/>
    </location>
</feature>
<keyword evidence="1" id="KW-0812">Transmembrane</keyword>
<evidence type="ECO:0000313" key="3">
    <source>
        <dbReference type="EMBL" id="SET47408.1"/>
    </source>
</evidence>
<dbReference type="GO" id="GO:0016747">
    <property type="term" value="F:acyltransferase activity, transferring groups other than amino-acyl groups"/>
    <property type="evidence" value="ECO:0007669"/>
    <property type="project" value="InterPro"/>
</dbReference>
<reference evidence="3 4" key="1">
    <citation type="submission" date="2016-10" db="EMBL/GenBank/DDBJ databases">
        <authorList>
            <person name="de Groot N.N."/>
        </authorList>
    </citation>
    <scope>NUCLEOTIDE SEQUENCE [LARGE SCALE GENOMIC DNA]</scope>
    <source>
        <strain evidence="3 4">KH1P1</strain>
    </source>
</reference>
<evidence type="ECO:0000313" key="4">
    <source>
        <dbReference type="Proteomes" id="UP000199820"/>
    </source>
</evidence>
<dbReference type="Proteomes" id="UP000199820">
    <property type="component" value="Unassembled WGS sequence"/>
</dbReference>
<dbReference type="RefSeq" id="WP_074649455.1">
    <property type="nucleotide sequence ID" value="NZ_FOIL01000020.1"/>
</dbReference>
<keyword evidence="1" id="KW-0472">Membrane</keyword>
<protein>
    <submittedName>
        <fullName evidence="3">Fucose 4-O-acetylase</fullName>
    </submittedName>
</protein>